<accession>A0A8X7UUQ2</accession>
<gene>
    <name evidence="1" type="ORF">Bca52824_039574</name>
</gene>
<dbReference type="PANTHER" id="PTHR47165">
    <property type="entry name" value="OS03G0429900 PROTEIN"/>
    <property type="match status" value="1"/>
</dbReference>
<organism evidence="1 2">
    <name type="scientific">Brassica carinata</name>
    <name type="common">Ethiopian mustard</name>
    <name type="synonym">Abyssinian cabbage</name>
    <dbReference type="NCBI Taxonomy" id="52824"/>
    <lineage>
        <taxon>Eukaryota</taxon>
        <taxon>Viridiplantae</taxon>
        <taxon>Streptophyta</taxon>
        <taxon>Embryophyta</taxon>
        <taxon>Tracheophyta</taxon>
        <taxon>Spermatophyta</taxon>
        <taxon>Magnoliopsida</taxon>
        <taxon>eudicotyledons</taxon>
        <taxon>Gunneridae</taxon>
        <taxon>Pentapetalae</taxon>
        <taxon>rosids</taxon>
        <taxon>malvids</taxon>
        <taxon>Brassicales</taxon>
        <taxon>Brassicaceae</taxon>
        <taxon>Brassiceae</taxon>
        <taxon>Brassica</taxon>
    </lineage>
</organism>
<dbReference type="SUPFAM" id="SSF50249">
    <property type="entry name" value="Nucleic acid-binding proteins"/>
    <property type="match status" value="1"/>
</dbReference>
<proteinExistence type="predicted"/>
<protein>
    <submittedName>
        <fullName evidence="1">Uncharacterized protein</fullName>
    </submittedName>
</protein>
<evidence type="ECO:0000313" key="2">
    <source>
        <dbReference type="Proteomes" id="UP000886595"/>
    </source>
</evidence>
<evidence type="ECO:0000313" key="1">
    <source>
        <dbReference type="EMBL" id="KAG2292905.1"/>
    </source>
</evidence>
<dbReference type="OrthoDB" id="1110790at2759"/>
<name>A0A8X7UUQ2_BRACI</name>
<dbReference type="PANTHER" id="PTHR47165:SF4">
    <property type="entry name" value="OS03G0429900 PROTEIN"/>
    <property type="match status" value="1"/>
</dbReference>
<dbReference type="AlphaFoldDB" id="A0A8X7UUQ2"/>
<keyword evidence="2" id="KW-1185">Reference proteome</keyword>
<dbReference type="InterPro" id="IPR012340">
    <property type="entry name" value="NA-bd_OB-fold"/>
</dbReference>
<sequence length="278" mass="32832">MPLEYTPLSQLNSSQKEWKIRVLISRVWNYYSKNKPEVVLGMEAILVHEKVDDFAYVELTNLFPINIPTTLILKPHTNSQITPYLKSHSSAKSYSNYKYLKKKEKEKILEFMWARLTYYNCWKSCHIWCIQNSYIPLFIMDFYYIDIRYKLQVKVADHTGSTSFLLFDREVIQLIHKSAYELLEQQVQFNRENEIPQELMDLEGRKIVCVIRVKGTEKNFKQPSFNVVKLSDMPDVIHNFQDNMRMEVGTHSDFPLSSSTCSAMQNLFAYAIVEEFIC</sequence>
<dbReference type="EMBL" id="JAAMPC010000009">
    <property type="protein sequence ID" value="KAG2292905.1"/>
    <property type="molecule type" value="Genomic_DNA"/>
</dbReference>
<comment type="caution">
    <text evidence="1">The sequence shown here is derived from an EMBL/GenBank/DDBJ whole genome shotgun (WGS) entry which is preliminary data.</text>
</comment>
<dbReference type="Proteomes" id="UP000886595">
    <property type="component" value="Unassembled WGS sequence"/>
</dbReference>
<reference evidence="1 2" key="1">
    <citation type="submission" date="2020-02" db="EMBL/GenBank/DDBJ databases">
        <authorList>
            <person name="Ma Q."/>
            <person name="Huang Y."/>
            <person name="Song X."/>
            <person name="Pei D."/>
        </authorList>
    </citation>
    <scope>NUCLEOTIDE SEQUENCE [LARGE SCALE GENOMIC DNA]</scope>
    <source>
        <strain evidence="1">Sxm20200214</strain>
        <tissue evidence="1">Leaf</tissue>
    </source>
</reference>
<dbReference type="Gene3D" id="2.40.50.140">
    <property type="entry name" value="Nucleic acid-binding proteins"/>
    <property type="match status" value="1"/>
</dbReference>